<proteinExistence type="inferred from homology"/>
<dbReference type="Gene3D" id="1.20.910.10">
    <property type="entry name" value="Heme oxygenase-like"/>
    <property type="match status" value="1"/>
</dbReference>
<comment type="similarity">
    <text evidence="1">Belongs to the TenA family.</text>
</comment>
<name>A0AAE3QRG6_9BACT</name>
<dbReference type="EC" id="3.5.99.2" evidence="1"/>
<dbReference type="AlphaFoldDB" id="A0AAE3QRG6"/>
<dbReference type="Pfam" id="PF03070">
    <property type="entry name" value="TENA_THI-4"/>
    <property type="match status" value="1"/>
</dbReference>
<comment type="pathway">
    <text evidence="1">Cofactor biosynthesis; thiamine diphosphate biosynthesis.</text>
</comment>
<dbReference type="Proteomes" id="UP001241110">
    <property type="component" value="Unassembled WGS sequence"/>
</dbReference>
<comment type="function">
    <text evidence="1">Catalyzes an amino-pyrimidine hydrolysis reaction at the C5' of the pyrimidine moiety of thiamine compounds, a reaction that is part of a thiamine salvage pathway.</text>
</comment>
<organism evidence="3 4">
    <name type="scientific">Xanthocytophaga flava</name>
    <dbReference type="NCBI Taxonomy" id="3048013"/>
    <lineage>
        <taxon>Bacteria</taxon>
        <taxon>Pseudomonadati</taxon>
        <taxon>Bacteroidota</taxon>
        <taxon>Cytophagia</taxon>
        <taxon>Cytophagales</taxon>
        <taxon>Rhodocytophagaceae</taxon>
        <taxon>Xanthocytophaga</taxon>
    </lineage>
</organism>
<dbReference type="InterPro" id="IPR027574">
    <property type="entry name" value="Thiaminase_II"/>
</dbReference>
<dbReference type="NCBIfam" id="TIGR04306">
    <property type="entry name" value="salvage_TenA"/>
    <property type="match status" value="1"/>
</dbReference>
<dbReference type="InterPro" id="IPR050967">
    <property type="entry name" value="Thiamine_Salvage_TenA"/>
</dbReference>
<dbReference type="SUPFAM" id="SSF48613">
    <property type="entry name" value="Heme oxygenase-like"/>
    <property type="match status" value="1"/>
</dbReference>
<dbReference type="EMBL" id="JASJOS010000013">
    <property type="protein sequence ID" value="MDJ1483960.1"/>
    <property type="molecule type" value="Genomic_DNA"/>
</dbReference>
<dbReference type="PANTHER" id="PTHR43198:SF2">
    <property type="entry name" value="SI:CH1073-67J19.1-RELATED"/>
    <property type="match status" value="1"/>
</dbReference>
<reference evidence="3" key="1">
    <citation type="submission" date="2023-05" db="EMBL/GenBank/DDBJ databases">
        <authorList>
            <person name="Zhang X."/>
        </authorList>
    </citation>
    <scope>NUCLEOTIDE SEQUENCE</scope>
    <source>
        <strain evidence="3">YF14B1</strain>
    </source>
</reference>
<dbReference type="InterPro" id="IPR004305">
    <property type="entry name" value="Thiaminase-2/PQQC"/>
</dbReference>
<keyword evidence="1" id="KW-0378">Hydrolase</keyword>
<feature type="domain" description="Thiaminase-2/PQQC" evidence="2">
    <location>
        <begin position="14"/>
        <end position="210"/>
    </location>
</feature>
<evidence type="ECO:0000313" key="4">
    <source>
        <dbReference type="Proteomes" id="UP001241110"/>
    </source>
</evidence>
<comment type="catalytic activity">
    <reaction evidence="1">
        <text>thiamine + H2O = 5-(2-hydroxyethyl)-4-methylthiazole + 4-amino-5-hydroxymethyl-2-methylpyrimidine + H(+)</text>
        <dbReference type="Rhea" id="RHEA:17509"/>
        <dbReference type="ChEBI" id="CHEBI:15377"/>
        <dbReference type="ChEBI" id="CHEBI:15378"/>
        <dbReference type="ChEBI" id="CHEBI:16892"/>
        <dbReference type="ChEBI" id="CHEBI:17957"/>
        <dbReference type="ChEBI" id="CHEBI:18385"/>
        <dbReference type="EC" id="3.5.99.2"/>
    </reaction>
</comment>
<dbReference type="GO" id="GO:0009228">
    <property type="term" value="P:thiamine biosynthetic process"/>
    <property type="evidence" value="ECO:0007669"/>
    <property type="project" value="UniProtKB-KW"/>
</dbReference>
<accession>A0AAE3QRG6</accession>
<dbReference type="RefSeq" id="WP_313984590.1">
    <property type="nucleotide sequence ID" value="NZ_JASJOS010000013.1"/>
</dbReference>
<dbReference type="GO" id="GO:0050334">
    <property type="term" value="F:thiaminase activity"/>
    <property type="evidence" value="ECO:0007669"/>
    <property type="project" value="UniProtKB-EC"/>
</dbReference>
<comment type="caution">
    <text evidence="3">The sequence shown here is derived from an EMBL/GenBank/DDBJ whole genome shotgun (WGS) entry which is preliminary data.</text>
</comment>
<sequence length="218" mass="25113">MSTFSESLWNNNLDIYNFITNTDFIQQLSDGCLPEEKFRYYIQQDALYLADFGKALALLAVKATDQSHMLQFLQFAQGAVIVEKALHENYFRLYNITGGPEKMPGCFAYTHFLVSTTAIQPLEVGVAAVLPCFWIYREVGKYILKHAATPNPYQQWIDTYAGDEFDTLVTQMLEITNTLAAQTTDSLRGQMQEVFRFSCRMEWTFWNDAYVLNAWKPV</sequence>
<keyword evidence="1" id="KW-0784">Thiamine biosynthesis</keyword>
<protein>
    <recommendedName>
        <fullName evidence="1">Aminopyrimidine aminohydrolase</fullName>
        <ecNumber evidence="1">3.5.99.2</ecNumber>
    </recommendedName>
</protein>
<gene>
    <name evidence="3" type="primary">tenA</name>
    <name evidence="3" type="ORF">QNI16_25920</name>
</gene>
<evidence type="ECO:0000313" key="3">
    <source>
        <dbReference type="EMBL" id="MDJ1483960.1"/>
    </source>
</evidence>
<dbReference type="InterPro" id="IPR016084">
    <property type="entry name" value="Haem_Oase-like_multi-hlx"/>
</dbReference>
<evidence type="ECO:0000256" key="1">
    <source>
        <dbReference type="RuleBase" id="RU363093"/>
    </source>
</evidence>
<dbReference type="CDD" id="cd19365">
    <property type="entry name" value="TenA_C-like"/>
    <property type="match status" value="1"/>
</dbReference>
<dbReference type="PANTHER" id="PTHR43198">
    <property type="entry name" value="BIFUNCTIONAL TH2 PROTEIN"/>
    <property type="match status" value="1"/>
</dbReference>
<comment type="catalytic activity">
    <reaction evidence="1">
        <text>4-amino-5-aminomethyl-2-methylpyrimidine + H2O = 4-amino-5-hydroxymethyl-2-methylpyrimidine + NH4(+)</text>
        <dbReference type="Rhea" id="RHEA:31799"/>
        <dbReference type="ChEBI" id="CHEBI:15377"/>
        <dbReference type="ChEBI" id="CHEBI:16892"/>
        <dbReference type="ChEBI" id="CHEBI:28938"/>
        <dbReference type="ChEBI" id="CHEBI:63416"/>
        <dbReference type="EC" id="3.5.99.2"/>
    </reaction>
</comment>
<dbReference type="GO" id="GO:0005829">
    <property type="term" value="C:cytosol"/>
    <property type="evidence" value="ECO:0007669"/>
    <property type="project" value="TreeGrafter"/>
</dbReference>
<evidence type="ECO:0000259" key="2">
    <source>
        <dbReference type="Pfam" id="PF03070"/>
    </source>
</evidence>